<dbReference type="PROSITE" id="PS50885">
    <property type="entry name" value="HAMP"/>
    <property type="match status" value="1"/>
</dbReference>
<dbReference type="InterPro" id="IPR004358">
    <property type="entry name" value="Sig_transdc_His_kin-like_C"/>
</dbReference>
<dbReference type="SMART" id="SM00388">
    <property type="entry name" value="HisKA"/>
    <property type="match status" value="1"/>
</dbReference>
<dbReference type="Gene3D" id="6.10.340.10">
    <property type="match status" value="1"/>
</dbReference>
<dbReference type="PANTHER" id="PTHR43547:SF2">
    <property type="entry name" value="HYBRID SIGNAL TRANSDUCTION HISTIDINE KINASE C"/>
    <property type="match status" value="1"/>
</dbReference>
<evidence type="ECO:0000259" key="9">
    <source>
        <dbReference type="PROSITE" id="PS50109"/>
    </source>
</evidence>
<evidence type="ECO:0000256" key="8">
    <source>
        <dbReference type="SAM" id="Phobius"/>
    </source>
</evidence>
<comment type="caution">
    <text evidence="11">The sequence shown here is derived from an EMBL/GenBank/DDBJ whole genome shotgun (WGS) entry which is preliminary data.</text>
</comment>
<dbReference type="CDD" id="cd06225">
    <property type="entry name" value="HAMP"/>
    <property type="match status" value="1"/>
</dbReference>
<dbReference type="Proteomes" id="UP000754226">
    <property type="component" value="Unassembled WGS sequence"/>
</dbReference>
<dbReference type="GO" id="GO:0000155">
    <property type="term" value="F:phosphorelay sensor kinase activity"/>
    <property type="evidence" value="ECO:0007669"/>
    <property type="project" value="InterPro"/>
</dbReference>
<keyword evidence="8" id="KW-0472">Membrane</keyword>
<dbReference type="InterPro" id="IPR003594">
    <property type="entry name" value="HATPase_dom"/>
</dbReference>
<dbReference type="Pfam" id="PF02518">
    <property type="entry name" value="HATPase_c"/>
    <property type="match status" value="1"/>
</dbReference>
<evidence type="ECO:0000256" key="4">
    <source>
        <dbReference type="ARBA" id="ARBA00022553"/>
    </source>
</evidence>
<sequence>MKHKNSLAFRLTVMVLVLLLMTIGAMTLLTKFQMDAHFSQYLYNSSHMMGQGRGMRGMHGMMHGPAETVYLSSVHNSLFWLGLGMALLSALICFLMVRETLRPLKDLTQAARAIKKGRYDQHVPVHFDDEVGLLTETFNEMASALDEAEKGRRQLFANMAHELRTPLAIISSNLEGMIDDVLSFDKKRLLSMEDEALRMGRLIQNLRDLSLAEVGQLELHKEKGNLAVLLKKAIAMMAPLFEEKKLSVTLSLEESLPDLLFDRDRMNQVIYNLLNNAVRYVPQGRSLTISASTEMEGKTAYLLTEIRDTGDGVPPDRLSHLFQYFYRGETSRNRQSGGSGIGLALARQLVQSHGGKLWAESKVGEGTSFFFTLPVTPGHVTPVKQAP</sequence>
<dbReference type="InterPro" id="IPR003661">
    <property type="entry name" value="HisK_dim/P_dom"/>
</dbReference>
<name>A0A943I3Y8_9FIRM</name>
<evidence type="ECO:0000256" key="5">
    <source>
        <dbReference type="ARBA" id="ARBA00022679"/>
    </source>
</evidence>
<dbReference type="FunFam" id="3.30.565.10:FF:000006">
    <property type="entry name" value="Sensor histidine kinase WalK"/>
    <property type="match status" value="1"/>
</dbReference>
<keyword evidence="5" id="KW-0808">Transferase</keyword>
<comment type="catalytic activity">
    <reaction evidence="1">
        <text>ATP + protein L-histidine = ADP + protein N-phospho-L-histidine.</text>
        <dbReference type="EC" id="2.7.13.3"/>
    </reaction>
</comment>
<evidence type="ECO:0000256" key="2">
    <source>
        <dbReference type="ARBA" id="ARBA00004370"/>
    </source>
</evidence>
<dbReference type="PRINTS" id="PR00344">
    <property type="entry name" value="BCTRLSENSOR"/>
</dbReference>
<organism evidence="11 12">
    <name type="scientific">Acidaminococcus intestini</name>
    <dbReference type="NCBI Taxonomy" id="187327"/>
    <lineage>
        <taxon>Bacteria</taxon>
        <taxon>Bacillati</taxon>
        <taxon>Bacillota</taxon>
        <taxon>Negativicutes</taxon>
        <taxon>Acidaminococcales</taxon>
        <taxon>Acidaminococcaceae</taxon>
        <taxon>Acidaminococcus</taxon>
    </lineage>
</organism>
<keyword evidence="8" id="KW-1133">Transmembrane helix</keyword>
<dbReference type="SUPFAM" id="SSF55874">
    <property type="entry name" value="ATPase domain of HSP90 chaperone/DNA topoisomerase II/histidine kinase"/>
    <property type="match status" value="1"/>
</dbReference>
<evidence type="ECO:0000313" key="12">
    <source>
        <dbReference type="Proteomes" id="UP000754226"/>
    </source>
</evidence>
<comment type="subcellular location">
    <subcellularLocation>
        <location evidence="2">Membrane</location>
    </subcellularLocation>
</comment>
<keyword evidence="6 11" id="KW-0418">Kinase</keyword>
<feature type="transmembrane region" description="Helical" evidence="8">
    <location>
        <begin position="7"/>
        <end position="29"/>
    </location>
</feature>
<dbReference type="SUPFAM" id="SSF158472">
    <property type="entry name" value="HAMP domain-like"/>
    <property type="match status" value="1"/>
</dbReference>
<reference evidence="11" key="1">
    <citation type="submission" date="2021-02" db="EMBL/GenBank/DDBJ databases">
        <title>Infant gut strain persistence is associated with maternal origin, phylogeny, and functional potential including surface adhesion and iron acquisition.</title>
        <authorList>
            <person name="Lou Y.C."/>
        </authorList>
    </citation>
    <scope>NUCLEOTIDE SEQUENCE</scope>
    <source>
        <strain evidence="11">L3_106_000M1_dasL3_106_000M1_concoct_15</strain>
    </source>
</reference>
<evidence type="ECO:0000313" key="11">
    <source>
        <dbReference type="EMBL" id="MBS5518961.1"/>
    </source>
</evidence>
<dbReference type="AlphaFoldDB" id="A0A943I3Y8"/>
<dbReference type="Pfam" id="PF00672">
    <property type="entry name" value="HAMP"/>
    <property type="match status" value="1"/>
</dbReference>
<accession>A0A943I3Y8</accession>
<evidence type="ECO:0000256" key="7">
    <source>
        <dbReference type="ARBA" id="ARBA00023012"/>
    </source>
</evidence>
<feature type="domain" description="HAMP" evidence="10">
    <location>
        <begin position="98"/>
        <end position="150"/>
    </location>
</feature>
<dbReference type="InterPro" id="IPR003660">
    <property type="entry name" value="HAMP_dom"/>
</dbReference>
<evidence type="ECO:0000256" key="3">
    <source>
        <dbReference type="ARBA" id="ARBA00012438"/>
    </source>
</evidence>
<proteinExistence type="predicted"/>
<dbReference type="PANTHER" id="PTHR43547">
    <property type="entry name" value="TWO-COMPONENT HISTIDINE KINASE"/>
    <property type="match status" value="1"/>
</dbReference>
<feature type="transmembrane region" description="Helical" evidence="8">
    <location>
        <begin position="78"/>
        <end position="97"/>
    </location>
</feature>
<dbReference type="EC" id="2.7.13.3" evidence="3"/>
<evidence type="ECO:0000259" key="10">
    <source>
        <dbReference type="PROSITE" id="PS50885"/>
    </source>
</evidence>
<keyword evidence="4" id="KW-0597">Phosphoprotein</keyword>
<dbReference type="InterPro" id="IPR036097">
    <property type="entry name" value="HisK_dim/P_sf"/>
</dbReference>
<dbReference type="Gene3D" id="3.30.565.10">
    <property type="entry name" value="Histidine kinase-like ATPase, C-terminal domain"/>
    <property type="match status" value="1"/>
</dbReference>
<dbReference type="InterPro" id="IPR005467">
    <property type="entry name" value="His_kinase_dom"/>
</dbReference>
<feature type="domain" description="Histidine kinase" evidence="9">
    <location>
        <begin position="158"/>
        <end position="377"/>
    </location>
</feature>
<dbReference type="PROSITE" id="PS50109">
    <property type="entry name" value="HIS_KIN"/>
    <property type="match status" value="1"/>
</dbReference>
<gene>
    <name evidence="11" type="ORF">KHX13_01245</name>
</gene>
<protein>
    <recommendedName>
        <fullName evidence="3">histidine kinase</fullName>
        <ecNumber evidence="3">2.7.13.3</ecNumber>
    </recommendedName>
</protein>
<evidence type="ECO:0000256" key="6">
    <source>
        <dbReference type="ARBA" id="ARBA00022777"/>
    </source>
</evidence>
<dbReference type="SMART" id="SM00387">
    <property type="entry name" value="HATPase_c"/>
    <property type="match status" value="1"/>
</dbReference>
<dbReference type="SMART" id="SM00304">
    <property type="entry name" value="HAMP"/>
    <property type="match status" value="1"/>
</dbReference>
<dbReference type="Pfam" id="PF00512">
    <property type="entry name" value="HisKA"/>
    <property type="match status" value="1"/>
</dbReference>
<dbReference type="Gene3D" id="1.10.287.130">
    <property type="match status" value="1"/>
</dbReference>
<keyword evidence="8" id="KW-0812">Transmembrane</keyword>
<keyword evidence="7" id="KW-0902">Two-component regulatory system</keyword>
<dbReference type="EMBL" id="JAGZCZ010000001">
    <property type="protein sequence ID" value="MBS5518961.1"/>
    <property type="molecule type" value="Genomic_DNA"/>
</dbReference>
<dbReference type="InterPro" id="IPR036890">
    <property type="entry name" value="HATPase_C_sf"/>
</dbReference>
<evidence type="ECO:0000256" key="1">
    <source>
        <dbReference type="ARBA" id="ARBA00000085"/>
    </source>
</evidence>
<dbReference type="SUPFAM" id="SSF47384">
    <property type="entry name" value="Homodimeric domain of signal transducing histidine kinase"/>
    <property type="match status" value="1"/>
</dbReference>
<dbReference type="GO" id="GO:0016020">
    <property type="term" value="C:membrane"/>
    <property type="evidence" value="ECO:0007669"/>
    <property type="project" value="UniProtKB-SubCell"/>
</dbReference>
<dbReference type="CDD" id="cd00082">
    <property type="entry name" value="HisKA"/>
    <property type="match status" value="1"/>
</dbReference>